<feature type="region of interest" description="Disordered" evidence="2">
    <location>
        <begin position="524"/>
        <end position="548"/>
    </location>
</feature>
<evidence type="ECO:0000313" key="6">
    <source>
        <dbReference type="Proteomes" id="UP000186817"/>
    </source>
</evidence>
<feature type="transmembrane region" description="Helical" evidence="3">
    <location>
        <begin position="496"/>
        <end position="520"/>
    </location>
</feature>
<dbReference type="Pfam" id="PF07690">
    <property type="entry name" value="MFS_1"/>
    <property type="match status" value="1"/>
</dbReference>
<organism evidence="5 6">
    <name type="scientific">Symbiodinium microadriaticum</name>
    <name type="common">Dinoflagellate</name>
    <name type="synonym">Zooxanthella microadriatica</name>
    <dbReference type="NCBI Taxonomy" id="2951"/>
    <lineage>
        <taxon>Eukaryota</taxon>
        <taxon>Sar</taxon>
        <taxon>Alveolata</taxon>
        <taxon>Dinophyceae</taxon>
        <taxon>Suessiales</taxon>
        <taxon>Symbiodiniaceae</taxon>
        <taxon>Symbiodinium</taxon>
    </lineage>
</organism>
<dbReference type="Gene3D" id="1.20.1250.20">
    <property type="entry name" value="MFS general substrate transporter like domains"/>
    <property type="match status" value="2"/>
</dbReference>
<feature type="transmembrane region" description="Helical" evidence="3">
    <location>
        <begin position="607"/>
        <end position="628"/>
    </location>
</feature>
<keyword evidence="6" id="KW-1185">Reference proteome</keyword>
<dbReference type="AlphaFoldDB" id="A0A1Q9BV74"/>
<reference evidence="5 6" key="1">
    <citation type="submission" date="2016-02" db="EMBL/GenBank/DDBJ databases">
        <title>Genome analysis of coral dinoflagellate symbionts highlights evolutionary adaptations to a symbiotic lifestyle.</title>
        <authorList>
            <person name="Aranda M."/>
            <person name="Li Y."/>
            <person name="Liew Y.J."/>
            <person name="Baumgarten S."/>
            <person name="Simakov O."/>
            <person name="Wilson M."/>
            <person name="Piel J."/>
            <person name="Ashoor H."/>
            <person name="Bougouffa S."/>
            <person name="Bajic V.B."/>
            <person name="Ryu T."/>
            <person name="Ravasi T."/>
            <person name="Bayer T."/>
            <person name="Micklem G."/>
            <person name="Kim H."/>
            <person name="Bhak J."/>
            <person name="Lajeunesse T.C."/>
            <person name="Voolstra C.R."/>
        </authorList>
    </citation>
    <scope>NUCLEOTIDE SEQUENCE [LARGE SCALE GENOMIC DNA]</scope>
    <source>
        <strain evidence="5 6">CCMP2467</strain>
    </source>
</reference>
<feature type="unsure residue" description="I or L" evidence="5">
    <location>
        <position position="730"/>
    </location>
</feature>
<proteinExistence type="predicted"/>
<gene>
    <name evidence="5" type="primary">slc16a12</name>
    <name evidence="5" type="ORF">AK812_SmicGene45833</name>
</gene>
<feature type="compositionally biased region" description="Polar residues" evidence="2">
    <location>
        <begin position="532"/>
        <end position="546"/>
    </location>
</feature>
<protein>
    <submittedName>
        <fullName evidence="5">Monocarboxylate transporter 12</fullName>
    </submittedName>
</protein>
<keyword evidence="3" id="KW-0812">Transmembrane</keyword>
<name>A0A1Q9BV74_SYMMI</name>
<evidence type="ECO:0000259" key="4">
    <source>
        <dbReference type="PROSITE" id="PS50850"/>
    </source>
</evidence>
<comment type="subcellular location">
    <subcellularLocation>
        <location evidence="1">Membrane</location>
        <topology evidence="1">Multi-pass membrane protein</topology>
    </subcellularLocation>
</comment>
<dbReference type="InterPro" id="IPR011701">
    <property type="entry name" value="MFS"/>
</dbReference>
<feature type="transmembrane region" description="Helical" evidence="3">
    <location>
        <begin position="400"/>
        <end position="419"/>
    </location>
</feature>
<dbReference type="EMBL" id="LSRX01003503">
    <property type="protein sequence ID" value="OLP74581.1"/>
    <property type="molecule type" value="Genomic_DNA"/>
</dbReference>
<feature type="transmembrane region" description="Helical" evidence="3">
    <location>
        <begin position="431"/>
        <end position="450"/>
    </location>
</feature>
<accession>A0A1Q9BV74</accession>
<evidence type="ECO:0000256" key="3">
    <source>
        <dbReference type="SAM" id="Phobius"/>
    </source>
</evidence>
<dbReference type="GO" id="GO:0022857">
    <property type="term" value="F:transmembrane transporter activity"/>
    <property type="evidence" value="ECO:0007669"/>
    <property type="project" value="InterPro"/>
</dbReference>
<feature type="domain" description="Major facilitator superfamily (MFS) profile" evidence="4">
    <location>
        <begin position="555"/>
        <end position="768"/>
    </location>
</feature>
<feature type="transmembrane region" description="Helical" evidence="3">
    <location>
        <begin position="462"/>
        <end position="484"/>
    </location>
</feature>
<feature type="transmembrane region" description="Helical" evidence="3">
    <location>
        <begin position="570"/>
        <end position="595"/>
    </location>
</feature>
<feature type="transmembrane region" description="Helical" evidence="3">
    <location>
        <begin position="722"/>
        <end position="743"/>
    </location>
</feature>
<comment type="caution">
    <text evidence="5">The sequence shown here is derived from an EMBL/GenBank/DDBJ whole genome shotgun (WGS) entry which is preliminary data.</text>
</comment>
<dbReference type="InterPro" id="IPR050327">
    <property type="entry name" value="Proton-linked_MCT"/>
</dbReference>
<dbReference type="InterPro" id="IPR036259">
    <property type="entry name" value="MFS_trans_sf"/>
</dbReference>
<dbReference type="PANTHER" id="PTHR11360:SF284">
    <property type="entry name" value="EG:103B4.3 PROTEIN-RELATED"/>
    <property type="match status" value="1"/>
</dbReference>
<keyword evidence="3" id="KW-1133">Transmembrane helix</keyword>
<feature type="transmembrane region" description="Helical" evidence="3">
    <location>
        <begin position="337"/>
        <end position="357"/>
    </location>
</feature>
<dbReference type="PANTHER" id="PTHR11360">
    <property type="entry name" value="MONOCARBOXYLATE TRANSPORTER"/>
    <property type="match status" value="1"/>
</dbReference>
<dbReference type="InterPro" id="IPR020846">
    <property type="entry name" value="MFS_dom"/>
</dbReference>
<evidence type="ECO:0000313" key="5">
    <source>
        <dbReference type="EMBL" id="OLP74581.1"/>
    </source>
</evidence>
<feature type="transmembrane region" description="Helical" evidence="3">
    <location>
        <begin position="692"/>
        <end position="715"/>
    </location>
</feature>
<sequence>MSTALERCVKDHPQVGTVMHDIMSGPEFGLTDPEIQGLDFDGKTATSYEQVLRHVHRTIFEKNNSTVFIKTTARCASQVVRDSKYWSKPYFQHRFLVEHPEWVIPSVYARLDEGVEFRRFHICYDSLQSIILAIGGPKPLLMNSADLRTSPLKGLRTFLGNLKGLDVTELRLTWQPEDSPLWYRMGKGGNASARVGTDGFLNYHDTVRDSSTFLSSRKTYSENTTTNHVQARMLQEVLPVYQKLLAWIEPMNPCDCACVESAYRDRCYETDLLRYLLPEAQRRPPGWKLQASRLKSRLAAVSNVLNSKYLKSVGPSRADTQGCHRAKHMAMSDLKKIMLVLACFTGQFVSVGIFLSYGPLFAALIHDTGKDSGSIALIGSLRDLLLNIIQAMAGFVVKDIGFVTMSAMGASFLLAGTFLDSFAGRSLHWHFVWFSVFTGAGNALLWVPQTTVLYGRLGKKELPIAVAVASAGGGLGTVAINALFEDWIFRIGWRAAERILALAFALCLSLSLLGLCWALSPSSESRPGASDSCDSSQKPGPPSSSCERSRRGKCAAMLRDLMRPVLEVDFALLNVALLLYFTGFTVPYTHLVFYAREIRGYSGAPTLMSSLGAASIIGRLCCGLLAVFFSASRLFIAMIVLQAGALALLPLCHSAGALHGFAVLFGLSSGTRVALMGLVLNELFGAERVPHLFGLSGLSIGLGQLIGPPLVGFIYETHSHEAAFWTSASLMLLSVPALCAILTRTRRTVEDQPASSDVSEASSDESVG</sequence>
<dbReference type="OrthoDB" id="6509908at2759"/>
<dbReference type="GO" id="GO:0016020">
    <property type="term" value="C:membrane"/>
    <property type="evidence" value="ECO:0007669"/>
    <property type="project" value="UniProtKB-SubCell"/>
</dbReference>
<dbReference type="SUPFAM" id="SSF103473">
    <property type="entry name" value="MFS general substrate transporter"/>
    <property type="match status" value="1"/>
</dbReference>
<keyword evidence="3" id="KW-0472">Membrane</keyword>
<dbReference type="Proteomes" id="UP000186817">
    <property type="component" value="Unassembled WGS sequence"/>
</dbReference>
<feature type="transmembrane region" description="Helical" evidence="3">
    <location>
        <begin position="658"/>
        <end position="680"/>
    </location>
</feature>
<dbReference type="PROSITE" id="PS50850">
    <property type="entry name" value="MFS"/>
    <property type="match status" value="1"/>
</dbReference>
<evidence type="ECO:0000256" key="2">
    <source>
        <dbReference type="SAM" id="MobiDB-lite"/>
    </source>
</evidence>
<evidence type="ECO:0000256" key="1">
    <source>
        <dbReference type="ARBA" id="ARBA00004141"/>
    </source>
</evidence>